<dbReference type="PANTHER" id="PTHR30193">
    <property type="entry name" value="ABC TRANSPORTER PERMEASE PROTEIN"/>
    <property type="match status" value="1"/>
</dbReference>
<dbReference type="Pfam" id="PF00528">
    <property type="entry name" value="BPD_transp_1"/>
    <property type="match status" value="1"/>
</dbReference>
<feature type="transmembrane region" description="Helical" evidence="7">
    <location>
        <begin position="284"/>
        <end position="305"/>
    </location>
</feature>
<dbReference type="Proteomes" id="UP001230289">
    <property type="component" value="Unassembled WGS sequence"/>
</dbReference>
<gene>
    <name evidence="9" type="ORF">RBR11_14815</name>
</gene>
<evidence type="ECO:0000256" key="1">
    <source>
        <dbReference type="ARBA" id="ARBA00004651"/>
    </source>
</evidence>
<evidence type="ECO:0000256" key="2">
    <source>
        <dbReference type="ARBA" id="ARBA00022448"/>
    </source>
</evidence>
<organism evidence="9 10">
    <name type="scientific">Microbacterium capsulatum</name>
    <dbReference type="NCBI Taxonomy" id="3041921"/>
    <lineage>
        <taxon>Bacteria</taxon>
        <taxon>Bacillati</taxon>
        <taxon>Actinomycetota</taxon>
        <taxon>Actinomycetes</taxon>
        <taxon>Micrococcales</taxon>
        <taxon>Microbacteriaceae</taxon>
        <taxon>Microbacterium</taxon>
    </lineage>
</organism>
<evidence type="ECO:0000256" key="3">
    <source>
        <dbReference type="ARBA" id="ARBA00022475"/>
    </source>
</evidence>
<evidence type="ECO:0000259" key="8">
    <source>
        <dbReference type="PROSITE" id="PS50928"/>
    </source>
</evidence>
<dbReference type="Gene3D" id="1.10.3720.10">
    <property type="entry name" value="MetI-like"/>
    <property type="match status" value="1"/>
</dbReference>
<reference evidence="9 10" key="1">
    <citation type="submission" date="2023-08" db="EMBL/GenBank/DDBJ databases">
        <title>Microbacterium sp. nov., isolated from a waste landfill.</title>
        <authorList>
            <person name="Wen W."/>
        </authorList>
    </citation>
    <scope>NUCLEOTIDE SEQUENCE [LARGE SCALE GENOMIC DNA]</scope>
    <source>
        <strain evidence="9 10">ASV81</strain>
    </source>
</reference>
<evidence type="ECO:0000256" key="4">
    <source>
        <dbReference type="ARBA" id="ARBA00022692"/>
    </source>
</evidence>
<dbReference type="RefSeq" id="WP_308490143.1">
    <property type="nucleotide sequence ID" value="NZ_JAVFCB010000009.1"/>
</dbReference>
<dbReference type="InterPro" id="IPR051393">
    <property type="entry name" value="ABC_transporter_permease"/>
</dbReference>
<name>A0ABU0XJ77_9MICO</name>
<keyword evidence="3" id="KW-1003">Cell membrane</keyword>
<feature type="transmembrane region" description="Helical" evidence="7">
    <location>
        <begin position="96"/>
        <end position="118"/>
    </location>
</feature>
<evidence type="ECO:0000313" key="9">
    <source>
        <dbReference type="EMBL" id="MDQ4215189.1"/>
    </source>
</evidence>
<evidence type="ECO:0000256" key="5">
    <source>
        <dbReference type="ARBA" id="ARBA00022989"/>
    </source>
</evidence>
<dbReference type="InterPro" id="IPR035906">
    <property type="entry name" value="MetI-like_sf"/>
</dbReference>
<comment type="similarity">
    <text evidence="7">Belongs to the binding-protein-dependent transport system permease family.</text>
</comment>
<keyword evidence="6 7" id="KW-0472">Membrane</keyword>
<protein>
    <submittedName>
        <fullName evidence="9">Sugar ABC transporter permease</fullName>
    </submittedName>
</protein>
<dbReference type="SUPFAM" id="SSF161098">
    <property type="entry name" value="MetI-like"/>
    <property type="match status" value="1"/>
</dbReference>
<keyword evidence="4 7" id="KW-0812">Transmembrane</keyword>
<evidence type="ECO:0000313" key="10">
    <source>
        <dbReference type="Proteomes" id="UP001230289"/>
    </source>
</evidence>
<dbReference type="PANTHER" id="PTHR30193:SF41">
    <property type="entry name" value="DIACETYLCHITOBIOSE UPTAKE SYSTEM PERMEASE PROTEIN NGCF"/>
    <property type="match status" value="1"/>
</dbReference>
<keyword evidence="5 7" id="KW-1133">Transmembrane helix</keyword>
<feature type="transmembrane region" description="Helical" evidence="7">
    <location>
        <begin position="26"/>
        <end position="50"/>
    </location>
</feature>
<proteinExistence type="inferred from homology"/>
<dbReference type="PROSITE" id="PS50928">
    <property type="entry name" value="ABC_TM1"/>
    <property type="match status" value="1"/>
</dbReference>
<dbReference type="EMBL" id="JAVFCB010000009">
    <property type="protein sequence ID" value="MDQ4215189.1"/>
    <property type="molecule type" value="Genomic_DNA"/>
</dbReference>
<feature type="domain" description="ABC transmembrane type-1" evidence="8">
    <location>
        <begin position="92"/>
        <end position="305"/>
    </location>
</feature>
<feature type="transmembrane region" description="Helical" evidence="7">
    <location>
        <begin position="230"/>
        <end position="251"/>
    </location>
</feature>
<comment type="subcellular location">
    <subcellularLocation>
        <location evidence="1 7">Cell membrane</location>
        <topology evidence="1 7">Multi-pass membrane protein</topology>
    </subcellularLocation>
</comment>
<evidence type="ECO:0000256" key="6">
    <source>
        <dbReference type="ARBA" id="ARBA00023136"/>
    </source>
</evidence>
<accession>A0ABU0XJ77</accession>
<dbReference type="InterPro" id="IPR000515">
    <property type="entry name" value="MetI-like"/>
</dbReference>
<keyword evidence="2 7" id="KW-0813">Transport</keyword>
<comment type="caution">
    <text evidence="9">The sequence shown here is derived from an EMBL/GenBank/DDBJ whole genome shotgun (WGS) entry which is preliminary data.</text>
</comment>
<keyword evidence="10" id="KW-1185">Reference proteome</keyword>
<feature type="transmembrane region" description="Helical" evidence="7">
    <location>
        <begin position="176"/>
        <end position="199"/>
    </location>
</feature>
<feature type="transmembrane region" description="Helical" evidence="7">
    <location>
        <begin position="130"/>
        <end position="151"/>
    </location>
</feature>
<dbReference type="CDD" id="cd06261">
    <property type="entry name" value="TM_PBP2"/>
    <property type="match status" value="1"/>
</dbReference>
<evidence type="ECO:0000256" key="7">
    <source>
        <dbReference type="RuleBase" id="RU363032"/>
    </source>
</evidence>
<sequence length="315" mass="33794">MTSLAEKAPRRTASRSSAAARQRTRAALLLMAPFFVLFLLVTILPVFYAFGLSLFQEKSSGLGFGGSGPQTVFAGFDNYVQVMSDPIYWAGYLHTLVYAVIAVPVVLVGGIVIALLLDSVYARAKRAFQLGLFIPHLVPGVIAALIWLYLYTPQISPIVKMLAGVDIHVNLFGAEWTYPTVVNITLWEALGYNIVIYYASLQAISRDVLEAATIDGAGELRTAWSIKLPLIGSSVGLTALFAAIGAMQLFAEPLLLATGGSTNVTQTWTPNLYVYTEAFTKTNYGLAAAGSIILAVIAGGLSFALTRYAKPGVDR</sequence>